<dbReference type="STRING" id="269800.Tfu_2488"/>
<dbReference type="HOGENOM" id="CLU_045011_13_4_11"/>
<proteinExistence type="predicted"/>
<dbReference type="PANTHER" id="PTHR43481:SF4">
    <property type="entry name" value="GLYCEROL-1-PHOSPHATE PHOSPHOHYDROLASE 1-RELATED"/>
    <property type="match status" value="1"/>
</dbReference>
<sequence>MGLRTTESEWATPRAALFDLDGTLINSEPRSVAVWARVLQDRGVEPDEALLCKFMGRRGEDVINELAHLFPGESVEDIFADRWRYGQDPDLPPVEQLPESVAFLKYLHAQGVPFALVTSAGRQWAESTLEWLGVRDMFRGIISADDVTVGKPHPEGYLSGAELVGYGPEHIVVFEDTPAGIMAGRNAGMRVVGVTTTHPPQALAHAHLVVEHLGQVGWPQLVLRDPEPPQTALAGQG</sequence>
<dbReference type="InterPro" id="IPR051806">
    <property type="entry name" value="HAD-like_SPP"/>
</dbReference>
<dbReference type="GO" id="GO:0050308">
    <property type="term" value="F:sugar-phosphatase activity"/>
    <property type="evidence" value="ECO:0007669"/>
    <property type="project" value="TreeGrafter"/>
</dbReference>
<dbReference type="SFLD" id="SFLDS00003">
    <property type="entry name" value="Haloacid_Dehalogenase"/>
    <property type="match status" value="1"/>
</dbReference>
<dbReference type="EMBL" id="CP000088">
    <property type="protein sequence ID" value="AAZ56521.1"/>
    <property type="molecule type" value="Genomic_DNA"/>
</dbReference>
<dbReference type="KEGG" id="tfu:Tfu_2488"/>
<dbReference type="InterPro" id="IPR006439">
    <property type="entry name" value="HAD-SF_hydro_IA"/>
</dbReference>
<dbReference type="PANTHER" id="PTHR43481">
    <property type="entry name" value="FRUCTOSE-1-PHOSPHATE PHOSPHATASE"/>
    <property type="match status" value="1"/>
</dbReference>
<dbReference type="Pfam" id="PF13419">
    <property type="entry name" value="HAD_2"/>
    <property type="match status" value="1"/>
</dbReference>
<reference evidence="1" key="1">
    <citation type="submission" date="2005-07" db="EMBL/GenBank/DDBJ databases">
        <title>Complete sequence of Thermobifida fusca YX.</title>
        <authorList>
            <consortium name="US DOE Joint Genome Institute"/>
            <person name="Copeland A."/>
            <person name="Lucas S."/>
            <person name="Lapidus A."/>
            <person name="Barry K."/>
            <person name="Detter J.C."/>
            <person name="Glavina T."/>
            <person name="Hammon N."/>
            <person name="Israni S."/>
            <person name="Pitluck S."/>
            <person name="Di Bartolo G."/>
            <person name="Chain P."/>
            <person name="Schmutz J."/>
            <person name="Larimer F."/>
            <person name="Land M."/>
            <person name="Lykidis A."/>
            <person name="Richardson P."/>
        </authorList>
    </citation>
    <scope>NUCLEOTIDE SEQUENCE</scope>
    <source>
        <strain evidence="1">YX</strain>
    </source>
</reference>
<name>Q47M01_THEFY</name>
<dbReference type="SFLD" id="SFLDG01135">
    <property type="entry name" value="C1.5.6:_HAD__Beta-PGM__Phospha"/>
    <property type="match status" value="1"/>
</dbReference>
<dbReference type="PRINTS" id="PR00413">
    <property type="entry name" value="HADHALOGNASE"/>
</dbReference>
<dbReference type="OrthoDB" id="9812856at2"/>
<gene>
    <name evidence="1" type="ordered locus">Tfu_2488</name>
</gene>
<dbReference type="SUPFAM" id="SSF56784">
    <property type="entry name" value="HAD-like"/>
    <property type="match status" value="1"/>
</dbReference>
<dbReference type="NCBIfam" id="TIGR01509">
    <property type="entry name" value="HAD-SF-IA-v3"/>
    <property type="match status" value="1"/>
</dbReference>
<dbReference type="InterPro" id="IPR036412">
    <property type="entry name" value="HAD-like_sf"/>
</dbReference>
<organism evidence="1">
    <name type="scientific">Thermobifida fusca (strain YX)</name>
    <dbReference type="NCBI Taxonomy" id="269800"/>
    <lineage>
        <taxon>Bacteria</taxon>
        <taxon>Bacillati</taxon>
        <taxon>Actinomycetota</taxon>
        <taxon>Actinomycetes</taxon>
        <taxon>Streptosporangiales</taxon>
        <taxon>Nocardiopsidaceae</taxon>
        <taxon>Thermobifida</taxon>
    </lineage>
</organism>
<dbReference type="RefSeq" id="WP_011292911.1">
    <property type="nucleotide sequence ID" value="NC_007333.1"/>
</dbReference>
<accession>Q47M01</accession>
<dbReference type="eggNOG" id="COG0637">
    <property type="taxonomic scope" value="Bacteria"/>
</dbReference>
<evidence type="ECO:0000313" key="1">
    <source>
        <dbReference type="EMBL" id="AAZ56521.1"/>
    </source>
</evidence>
<protein>
    <submittedName>
        <fullName evidence="1">HAD-superfamily hydrolase subfamily IA, variant 3</fullName>
    </submittedName>
</protein>
<dbReference type="SFLD" id="SFLDG01129">
    <property type="entry name" value="C1.5:_HAD__Beta-PGM__Phosphata"/>
    <property type="match status" value="1"/>
</dbReference>
<dbReference type="InterPro" id="IPR023198">
    <property type="entry name" value="PGP-like_dom2"/>
</dbReference>
<dbReference type="InterPro" id="IPR023214">
    <property type="entry name" value="HAD_sf"/>
</dbReference>
<dbReference type="Gene3D" id="3.40.50.1000">
    <property type="entry name" value="HAD superfamily/HAD-like"/>
    <property type="match status" value="1"/>
</dbReference>
<dbReference type="AlphaFoldDB" id="Q47M01"/>
<dbReference type="Gene3D" id="1.10.150.240">
    <property type="entry name" value="Putative phosphatase, domain 2"/>
    <property type="match status" value="1"/>
</dbReference>
<keyword evidence="1" id="KW-0378">Hydrolase</keyword>
<dbReference type="InterPro" id="IPR041492">
    <property type="entry name" value="HAD_2"/>
</dbReference>